<dbReference type="AlphaFoldDB" id="A0A1L1UXZ9"/>
<dbReference type="GO" id="GO:0005576">
    <property type="term" value="C:extracellular region"/>
    <property type="evidence" value="ECO:0007669"/>
    <property type="project" value="UniProtKB-SubCell"/>
</dbReference>
<dbReference type="InterPro" id="IPR000719">
    <property type="entry name" value="Prot_kinase_dom"/>
</dbReference>
<sequence>MVKLFCAIVGAMESAISVEVGEGLTVGDLKKAIATDQKFDFAASKLQLFLTETEGGGWLSSEDDAAIAMRTGVIPEQVKKLLKDEIDPAEEIGDKFGSAPTKKTIHVLVVVPEGVTNVTAATVFENNRKRRREDDQPDFWMKAIEDDKVLTLPLTCEELREHLQRELPVKIPLGGRLSQIVESQNVAGKMNSKLFDTEAPHSVTDVTVAILNGVIAPVWIGGESPTEATYHFLWNEVIAKVLMYVSDGTCSRNSSVFTSTGLFRPNLCFYNSANDKVCVFRGEEQARGEMTVPLTDLQRLTWRYDDAPYVFGYAAVAQDICLVTIRESETNAPGEKRRDKVEIIERYNLRDLRGRLSIFLALLNLSTLFRPVVGRIRPLGIAEYKTIIRPNGVKIAFGENCVVKTYPLTMPSDKIISDLRDLHWQMKENAVPNVVELKSTNMRKRSVELAPVGRQLPLENVHQLLMAMRDILRALVALHTIGLMHRDLRWENVLRYPDEDKWFLIDFDEGASSPAVKVDHLKAETHAPEILSSSTHTTMVDIWSVGYLLETSHVHDLPVALEDIKTQCLQENPSVRPTAQSLLEAVEALIAN</sequence>
<evidence type="ECO:0000256" key="1">
    <source>
        <dbReference type="ARBA" id="ARBA00004340"/>
    </source>
</evidence>
<dbReference type="Pfam" id="PF20147">
    <property type="entry name" value="Crinkler"/>
    <property type="match status" value="1"/>
</dbReference>
<organism evidence="5">
    <name type="scientific">Phytophthora capsici</name>
    <dbReference type="NCBI Taxonomy" id="4784"/>
    <lineage>
        <taxon>Eukaryota</taxon>
        <taxon>Sar</taxon>
        <taxon>Stramenopiles</taxon>
        <taxon>Oomycota</taxon>
        <taxon>Peronosporomycetes</taxon>
        <taxon>Peronosporales</taxon>
        <taxon>Peronosporaceae</taxon>
        <taxon>Phytophthora</taxon>
    </lineage>
</organism>
<dbReference type="PANTHER" id="PTHR26392:SF92">
    <property type="entry name" value="PROTEIN KINASE DOMAIN-CONTAINING PROTEIN"/>
    <property type="match status" value="1"/>
</dbReference>
<dbReference type="GO" id="GO:0043657">
    <property type="term" value="C:host cell"/>
    <property type="evidence" value="ECO:0007669"/>
    <property type="project" value="UniProtKB-SubCell"/>
</dbReference>
<keyword evidence="3" id="KW-0964">Secreted</keyword>
<dbReference type="SMART" id="SM00220">
    <property type="entry name" value="S_TKc"/>
    <property type="match status" value="1"/>
</dbReference>
<dbReference type="VEuPathDB" id="FungiDB:DVH05_015013"/>
<proteinExistence type="predicted"/>
<evidence type="ECO:0000259" key="4">
    <source>
        <dbReference type="PROSITE" id="PS50011"/>
    </source>
</evidence>
<reference evidence="5" key="1">
    <citation type="submission" date="2011-02" db="EMBL/GenBank/DDBJ databases">
        <title>Functional characterization of crinkler gene pccrn1 and pccrn2 in Phytophthora capsici.</title>
        <authorList>
            <person name="Wang H.-M."/>
            <person name="Zhang X.-G."/>
        </authorList>
    </citation>
    <scope>NUCLEOTIDE SEQUENCE</scope>
</reference>
<evidence type="ECO:0000256" key="3">
    <source>
        <dbReference type="ARBA" id="ARBA00022525"/>
    </source>
</evidence>
<comment type="subcellular location">
    <subcellularLocation>
        <location evidence="1">Host cell</location>
    </subcellularLocation>
    <subcellularLocation>
        <location evidence="2">Secreted</location>
    </subcellularLocation>
</comment>
<dbReference type="PROSITE" id="PS50011">
    <property type="entry name" value="PROTEIN_KINASE_DOM"/>
    <property type="match status" value="1"/>
</dbReference>
<dbReference type="Gene3D" id="1.10.510.10">
    <property type="entry name" value="Transferase(Phosphotransferase) domain 1"/>
    <property type="match status" value="1"/>
</dbReference>
<dbReference type="PANTHER" id="PTHR26392">
    <property type="entry name" value="MITOGEN-ACTIVATED PROTEIN KINASE KINASE KINASE 7-RELATED"/>
    <property type="match status" value="1"/>
</dbReference>
<dbReference type="GO" id="GO:0004672">
    <property type="term" value="F:protein kinase activity"/>
    <property type="evidence" value="ECO:0007669"/>
    <property type="project" value="InterPro"/>
</dbReference>
<name>A0A1L1UXZ9_PHYCP</name>
<protein>
    <submittedName>
        <fullName evidence="5">Crinkling and necrosis inducing protein 4</fullName>
    </submittedName>
</protein>
<dbReference type="EMBL" id="JF439076">
    <property type="protein sequence ID" value="AFB18278.1"/>
    <property type="molecule type" value="Genomic_DNA"/>
</dbReference>
<feature type="domain" description="Protein kinase" evidence="4">
    <location>
        <begin position="373"/>
        <end position="592"/>
    </location>
</feature>
<dbReference type="InterPro" id="IPR011009">
    <property type="entry name" value="Kinase-like_dom_sf"/>
</dbReference>
<dbReference type="SUPFAM" id="SSF56112">
    <property type="entry name" value="Protein kinase-like (PK-like)"/>
    <property type="match status" value="1"/>
</dbReference>
<dbReference type="GO" id="GO:0005524">
    <property type="term" value="F:ATP binding"/>
    <property type="evidence" value="ECO:0007669"/>
    <property type="project" value="InterPro"/>
</dbReference>
<evidence type="ECO:0000313" key="5">
    <source>
        <dbReference type="EMBL" id="AFB18278.1"/>
    </source>
</evidence>
<accession>A0A1L1UXZ9</accession>
<dbReference type="Pfam" id="PF00069">
    <property type="entry name" value="Pkinase"/>
    <property type="match status" value="1"/>
</dbReference>
<evidence type="ECO:0000256" key="2">
    <source>
        <dbReference type="ARBA" id="ARBA00004613"/>
    </source>
</evidence>
<dbReference type="InterPro" id="IPR045379">
    <property type="entry name" value="Crinkler_N"/>
</dbReference>